<dbReference type="SUPFAM" id="SSF46955">
    <property type="entry name" value="Putative DNA-binding domain"/>
    <property type="match status" value="2"/>
</dbReference>
<dbReference type="InterPro" id="IPR041657">
    <property type="entry name" value="HTH_17"/>
</dbReference>
<proteinExistence type="predicted"/>
<evidence type="ECO:0000259" key="4">
    <source>
        <dbReference type="Pfam" id="PF13411"/>
    </source>
</evidence>
<sequence length="225" mass="25050">MARVRVYELARELGVSASQVLASAKQLGASPRSASSPLEPDEVRRLRETFGMRGTDPRPSLRNRGPNPFEPPSGVRPPLRPGRPYDDDPWHEVPSQDDELTAKQASHELGVSAGAVRQWVHRGYLRAVGVRGRAHLYRRGDLKSARREAERNTRQPPAPFLVRPALTRRSVSTAEAASLAGVLPSTIRVWVHRGLLRPLEAPGHAHRFDPMQVLRVARRHPRRGG</sequence>
<feature type="domain" description="Helix-turn-helix" evidence="3">
    <location>
        <begin position="100"/>
        <end position="143"/>
    </location>
</feature>
<dbReference type="RefSeq" id="WP_193719330.1">
    <property type="nucleotide sequence ID" value="NZ_JACSPN010000006.1"/>
</dbReference>
<dbReference type="InterPro" id="IPR009061">
    <property type="entry name" value="DNA-bd_dom_put_sf"/>
</dbReference>
<dbReference type="GO" id="GO:0003743">
    <property type="term" value="F:translation initiation factor activity"/>
    <property type="evidence" value="ECO:0007669"/>
    <property type="project" value="UniProtKB-KW"/>
</dbReference>
<dbReference type="Pfam" id="PF04760">
    <property type="entry name" value="IF2_N"/>
    <property type="match status" value="1"/>
</dbReference>
<keyword evidence="5" id="KW-0396">Initiation factor</keyword>
<evidence type="ECO:0000313" key="5">
    <source>
        <dbReference type="EMBL" id="MBE7700050.1"/>
    </source>
</evidence>
<evidence type="ECO:0000259" key="2">
    <source>
        <dbReference type="Pfam" id="PF04760"/>
    </source>
</evidence>
<dbReference type="InterPro" id="IPR006847">
    <property type="entry name" value="IF2_N"/>
</dbReference>
<dbReference type="AlphaFoldDB" id="A0A9D5U882"/>
<dbReference type="Pfam" id="PF12728">
    <property type="entry name" value="HTH_17"/>
    <property type="match status" value="1"/>
</dbReference>
<dbReference type="Gene3D" id="1.10.10.2480">
    <property type="match status" value="1"/>
</dbReference>
<evidence type="ECO:0000259" key="3">
    <source>
        <dbReference type="Pfam" id="PF12728"/>
    </source>
</evidence>
<keyword evidence="5" id="KW-0648">Protein biosynthesis</keyword>
<organism evidence="5 6">
    <name type="scientific">Oerskovia douganii</name>
    <dbReference type="NCBI Taxonomy" id="2762210"/>
    <lineage>
        <taxon>Bacteria</taxon>
        <taxon>Bacillati</taxon>
        <taxon>Actinomycetota</taxon>
        <taxon>Actinomycetes</taxon>
        <taxon>Micrococcales</taxon>
        <taxon>Cellulomonadaceae</taxon>
        <taxon>Oerskovia</taxon>
    </lineage>
</organism>
<keyword evidence="6" id="KW-1185">Reference proteome</keyword>
<gene>
    <name evidence="5" type="ORF">H9623_06980</name>
</gene>
<evidence type="ECO:0000256" key="1">
    <source>
        <dbReference type="SAM" id="MobiDB-lite"/>
    </source>
</evidence>
<dbReference type="InterPro" id="IPR000551">
    <property type="entry name" value="MerR-type_HTH_dom"/>
</dbReference>
<dbReference type="Proteomes" id="UP000822993">
    <property type="component" value="Unassembled WGS sequence"/>
</dbReference>
<reference evidence="5 6" key="1">
    <citation type="submission" date="2020-08" db="EMBL/GenBank/DDBJ databases">
        <title>A Genomic Blueprint of the Chicken Gut Microbiome.</title>
        <authorList>
            <person name="Gilroy R."/>
            <person name="Ravi A."/>
            <person name="Getino M."/>
            <person name="Pursley I."/>
            <person name="Horton D.L."/>
            <person name="Alikhan N.-F."/>
            <person name="Baker D."/>
            <person name="Gharbi K."/>
            <person name="Hall N."/>
            <person name="Watson M."/>
            <person name="Adriaenssens E.M."/>
            <person name="Foster-Nyarko E."/>
            <person name="Jarju S."/>
            <person name="Secka A."/>
            <person name="Antonio M."/>
            <person name="Oren A."/>
            <person name="Chaudhuri R."/>
            <person name="La Ragione R.M."/>
            <person name="Hildebrand F."/>
            <person name="Pallen M.J."/>
        </authorList>
    </citation>
    <scope>NUCLEOTIDE SEQUENCE [LARGE SCALE GENOMIC DNA]</scope>
    <source>
        <strain evidence="5 6">Sa1BUA8</strain>
    </source>
</reference>
<feature type="domain" description="HTH merR-type" evidence="4">
    <location>
        <begin position="172"/>
        <end position="216"/>
    </location>
</feature>
<feature type="region of interest" description="Disordered" evidence="1">
    <location>
        <begin position="22"/>
        <end position="102"/>
    </location>
</feature>
<protein>
    <submittedName>
        <fullName evidence="5">Translation initiation factor IF-2 N-terminal domain-containing protein</fullName>
    </submittedName>
</protein>
<feature type="domain" description="Translation initiation factor IF-2 N-terminal" evidence="2">
    <location>
        <begin position="1"/>
        <end position="51"/>
    </location>
</feature>
<accession>A0A9D5U882</accession>
<dbReference type="GO" id="GO:0003677">
    <property type="term" value="F:DNA binding"/>
    <property type="evidence" value="ECO:0007669"/>
    <property type="project" value="InterPro"/>
</dbReference>
<dbReference type="Pfam" id="PF13411">
    <property type="entry name" value="MerR_1"/>
    <property type="match status" value="1"/>
</dbReference>
<feature type="compositionally biased region" description="Basic and acidic residues" evidence="1">
    <location>
        <begin position="41"/>
        <end position="50"/>
    </location>
</feature>
<dbReference type="Gene3D" id="1.10.1660.10">
    <property type="match status" value="1"/>
</dbReference>
<dbReference type="EMBL" id="JACSPN010000006">
    <property type="protein sequence ID" value="MBE7700050.1"/>
    <property type="molecule type" value="Genomic_DNA"/>
</dbReference>
<dbReference type="GO" id="GO:0006355">
    <property type="term" value="P:regulation of DNA-templated transcription"/>
    <property type="evidence" value="ECO:0007669"/>
    <property type="project" value="InterPro"/>
</dbReference>
<comment type="caution">
    <text evidence="5">The sequence shown here is derived from an EMBL/GenBank/DDBJ whole genome shotgun (WGS) entry which is preliminary data.</text>
</comment>
<feature type="compositionally biased region" description="Pro residues" evidence="1">
    <location>
        <begin position="68"/>
        <end position="81"/>
    </location>
</feature>
<name>A0A9D5U882_9CELL</name>
<evidence type="ECO:0000313" key="6">
    <source>
        <dbReference type="Proteomes" id="UP000822993"/>
    </source>
</evidence>